<organism evidence="2 3">
    <name type="scientific">Nannochloropsis salina CCMP1776</name>
    <dbReference type="NCBI Taxonomy" id="1027361"/>
    <lineage>
        <taxon>Eukaryota</taxon>
        <taxon>Sar</taxon>
        <taxon>Stramenopiles</taxon>
        <taxon>Ochrophyta</taxon>
        <taxon>Eustigmatophyceae</taxon>
        <taxon>Eustigmatales</taxon>
        <taxon>Monodopsidaceae</taxon>
        <taxon>Microchloropsis</taxon>
        <taxon>Microchloropsis salina</taxon>
    </lineage>
</organism>
<gene>
    <name evidence="2" type="ORF">NSK_004653</name>
</gene>
<evidence type="ECO:0000259" key="1">
    <source>
        <dbReference type="PROSITE" id="PS52001"/>
    </source>
</evidence>
<dbReference type="SMART" id="SM00995">
    <property type="entry name" value="AD"/>
    <property type="match status" value="1"/>
</dbReference>
<proteinExistence type="predicted"/>
<dbReference type="InterPro" id="IPR047574">
    <property type="entry name" value="AD"/>
</dbReference>
<comment type="caution">
    <text evidence="2">The sequence shown here is derived from an EMBL/GenBank/DDBJ whole genome shotgun (WGS) entry which is preliminary data.</text>
</comment>
<evidence type="ECO:0000313" key="2">
    <source>
        <dbReference type="EMBL" id="TFJ84181.1"/>
    </source>
</evidence>
<reference evidence="2 3" key="1">
    <citation type="submission" date="2019-01" db="EMBL/GenBank/DDBJ databases">
        <title>Nuclear Genome Assembly of the Microalgal Biofuel strain Nannochloropsis salina CCMP1776.</title>
        <authorList>
            <person name="Hovde B."/>
        </authorList>
    </citation>
    <scope>NUCLEOTIDE SEQUENCE [LARGE SCALE GENOMIC DNA]</scope>
    <source>
        <strain evidence="2 3">CCMP1776</strain>
    </source>
</reference>
<dbReference type="OrthoDB" id="1057137at2759"/>
<dbReference type="PANTHER" id="PTHR13542">
    <property type="entry name" value="LSM12 HOMOLOG"/>
    <property type="match status" value="1"/>
</dbReference>
<name>A0A4D9CXR0_9STRA</name>
<evidence type="ECO:0000313" key="3">
    <source>
        <dbReference type="Proteomes" id="UP000355283"/>
    </source>
</evidence>
<sequence length="201" mass="21389">MASGTTKLTLSTQDYVKVKTVGGEVLQGRVHALCESTSTLVIRLTGAGTTGDAMPASRQTSNGGGYLLHFLNVTQIQTLEVCGGGSEGKEGGGEAVGTGAVIPDDRLSKLEKEVRARAAKEMAKINLAATPQGQMSFDHISKIYSDTQWSGESIVIMDQVRIDPPYAGKDDVQRLDVSVKEEFVDRLVAMMGMAAKKLGRK</sequence>
<feature type="domain" description="AD" evidence="1">
    <location>
        <begin position="100"/>
        <end position="196"/>
    </location>
</feature>
<dbReference type="PROSITE" id="PS52001">
    <property type="entry name" value="AD"/>
    <property type="match status" value="1"/>
</dbReference>
<dbReference type="EMBL" id="SDOX01000020">
    <property type="protein sequence ID" value="TFJ84181.1"/>
    <property type="molecule type" value="Genomic_DNA"/>
</dbReference>
<accession>A0A4D9CXR0</accession>
<keyword evidence="3" id="KW-1185">Reference proteome</keyword>
<dbReference type="Proteomes" id="UP000355283">
    <property type="component" value="Unassembled WGS sequence"/>
</dbReference>
<dbReference type="InterPro" id="IPR039683">
    <property type="entry name" value="Lsm12-like"/>
</dbReference>
<dbReference type="Pfam" id="PF09793">
    <property type="entry name" value="AD"/>
    <property type="match status" value="1"/>
</dbReference>
<dbReference type="InterPro" id="IPR019181">
    <property type="entry name" value="LSM12_ABD"/>
</dbReference>
<protein>
    <recommendedName>
        <fullName evidence="1">AD domain-containing protein</fullName>
    </recommendedName>
</protein>
<dbReference type="AlphaFoldDB" id="A0A4D9CXR0"/>